<keyword evidence="4 8" id="KW-0375">Hydrogen ion transport</keyword>
<keyword evidence="7 8" id="KW-0066">ATP synthesis</keyword>
<evidence type="ECO:0000256" key="3">
    <source>
        <dbReference type="ARBA" id="ARBA00022475"/>
    </source>
</evidence>
<dbReference type="Proteomes" id="UP000254634">
    <property type="component" value="Unassembled WGS sequence"/>
</dbReference>
<dbReference type="GO" id="GO:0046933">
    <property type="term" value="F:proton-transporting ATP synthase activity, rotational mechanism"/>
    <property type="evidence" value="ECO:0007669"/>
    <property type="project" value="UniProtKB-UniRule"/>
</dbReference>
<dbReference type="Pfam" id="PF00213">
    <property type="entry name" value="OSCP"/>
    <property type="match status" value="1"/>
</dbReference>
<evidence type="ECO:0000256" key="4">
    <source>
        <dbReference type="ARBA" id="ARBA00022781"/>
    </source>
</evidence>
<keyword evidence="8" id="KW-0139">CF(1)</keyword>
<dbReference type="Gene3D" id="1.10.520.20">
    <property type="entry name" value="N-terminal domain of the delta subunit of the F1F0-ATP synthase"/>
    <property type="match status" value="1"/>
</dbReference>
<proteinExistence type="inferred from homology"/>
<keyword evidence="2 8" id="KW-0813">Transport</keyword>
<keyword evidence="9" id="KW-0378">Hydrolase</keyword>
<reference evidence="9" key="1">
    <citation type="submission" date="2018-06" db="EMBL/GenBank/DDBJ databases">
        <authorList>
            <consortium name="Pathogen Informatics"/>
            <person name="Doyle S."/>
        </authorList>
    </citation>
    <scope>NUCLEOTIDE SEQUENCE [LARGE SCALE GENOMIC DNA]</scope>
    <source>
        <strain evidence="9">NCTC13765</strain>
    </source>
</reference>
<dbReference type="GO" id="GO:0016787">
    <property type="term" value="F:hydrolase activity"/>
    <property type="evidence" value="ECO:0007669"/>
    <property type="project" value="UniProtKB-KW"/>
</dbReference>
<evidence type="ECO:0000256" key="1">
    <source>
        <dbReference type="ARBA" id="ARBA00004370"/>
    </source>
</evidence>
<comment type="similarity">
    <text evidence="8">Belongs to the ATPase delta chain family.</text>
</comment>
<dbReference type="GO" id="GO:0005886">
    <property type="term" value="C:plasma membrane"/>
    <property type="evidence" value="ECO:0007669"/>
    <property type="project" value="UniProtKB-SubCell"/>
</dbReference>
<accession>A0A380L2V5</accession>
<dbReference type="PANTHER" id="PTHR11910">
    <property type="entry name" value="ATP SYNTHASE DELTA CHAIN"/>
    <property type="match status" value="1"/>
</dbReference>
<evidence type="ECO:0000256" key="2">
    <source>
        <dbReference type="ARBA" id="ARBA00022448"/>
    </source>
</evidence>
<evidence type="ECO:0000256" key="5">
    <source>
        <dbReference type="ARBA" id="ARBA00023065"/>
    </source>
</evidence>
<dbReference type="InterPro" id="IPR000711">
    <property type="entry name" value="ATPase_OSCP/dsu"/>
</dbReference>
<evidence type="ECO:0000256" key="8">
    <source>
        <dbReference type="HAMAP-Rule" id="MF_01416"/>
    </source>
</evidence>
<evidence type="ECO:0000256" key="7">
    <source>
        <dbReference type="ARBA" id="ARBA00023310"/>
    </source>
</evidence>
<evidence type="ECO:0000313" key="9">
    <source>
        <dbReference type="EMBL" id="SUN76880.1"/>
    </source>
</evidence>
<name>A0A380L2V5_9STRE</name>
<dbReference type="InterPro" id="IPR026015">
    <property type="entry name" value="ATP_synth_OSCP/delta_N_sf"/>
</dbReference>
<dbReference type="GO" id="GO:0045259">
    <property type="term" value="C:proton-transporting ATP synthase complex"/>
    <property type="evidence" value="ECO:0007669"/>
    <property type="project" value="UniProtKB-KW"/>
</dbReference>
<dbReference type="PRINTS" id="PR00125">
    <property type="entry name" value="ATPASEDELTA"/>
</dbReference>
<dbReference type="RefSeq" id="WP_018371917.1">
    <property type="nucleotide sequence ID" value="NZ_UHFR01000005.1"/>
</dbReference>
<protein>
    <recommendedName>
        <fullName evidence="8">ATP synthase subunit delta</fullName>
    </recommendedName>
    <alternativeName>
        <fullName evidence="8">ATP synthase F(1) sector subunit delta</fullName>
    </alternativeName>
    <alternativeName>
        <fullName evidence="8">F-type ATPase subunit delta</fullName>
        <shortName evidence="8">F-ATPase subunit delta</shortName>
    </alternativeName>
</protein>
<keyword evidence="6 8" id="KW-0472">Membrane</keyword>
<comment type="subcellular location">
    <subcellularLocation>
        <location evidence="8">Cell membrane</location>
        <topology evidence="8">Peripheral membrane protein</topology>
    </subcellularLocation>
    <subcellularLocation>
        <location evidence="1">Membrane</location>
    </subcellularLocation>
</comment>
<keyword evidence="10" id="KW-1185">Reference proteome</keyword>
<dbReference type="SUPFAM" id="SSF47928">
    <property type="entry name" value="N-terminal domain of the delta subunit of the F1F0-ATP synthase"/>
    <property type="match status" value="1"/>
</dbReference>
<keyword evidence="5 8" id="KW-0406">Ion transport</keyword>
<keyword evidence="3 8" id="KW-1003">Cell membrane</keyword>
<dbReference type="EMBL" id="UHFR01000005">
    <property type="protein sequence ID" value="SUN76880.1"/>
    <property type="molecule type" value="Genomic_DNA"/>
</dbReference>
<comment type="function">
    <text evidence="8">This protein is part of the stalk that links CF(0) to CF(1). It either transmits conformational changes from CF(0) to CF(1) or is implicated in proton conduction.</text>
</comment>
<dbReference type="NCBIfam" id="TIGR01145">
    <property type="entry name" value="ATP_synt_delta"/>
    <property type="match status" value="1"/>
</dbReference>
<evidence type="ECO:0000256" key="6">
    <source>
        <dbReference type="ARBA" id="ARBA00023136"/>
    </source>
</evidence>
<comment type="function">
    <text evidence="8">F(1)F(0) ATP synthase produces ATP from ADP in the presence of a proton or sodium gradient. F-type ATPases consist of two structural domains, F(1) containing the extramembraneous catalytic core and F(0) containing the membrane proton channel, linked together by a central stalk and a peripheral stalk. During catalysis, ATP synthesis in the catalytic domain of F(1) is coupled via a rotary mechanism of the central stalk subunits to proton translocation.</text>
</comment>
<dbReference type="NCBIfam" id="NF004401">
    <property type="entry name" value="PRK05758.2-1"/>
    <property type="match status" value="1"/>
</dbReference>
<gene>
    <name evidence="9" type="primary">uncH</name>
    <name evidence="8" type="synonym">atpH</name>
    <name evidence="9" type="ORF">NCTC13765_01381</name>
</gene>
<dbReference type="HAMAP" id="MF_01416">
    <property type="entry name" value="ATP_synth_delta_bact"/>
    <property type="match status" value="1"/>
</dbReference>
<dbReference type="STRING" id="1123307.GCA_000380065_01215"/>
<sequence length="178" mass="20114">MDKRRYALIEKYATPFVQVVIEQGQQAAVFEVLSQIKSVCQETNLADFLAHIGLEKEEKVKCLQLFQSTGSQLVDNLLSLLIENNREDLLYPLVVDSLSKLEKISNEFEVTVKSTQALSEVQKERLLPLIEKKMGLKVRSLKEEEDANLIGGFVITANNKTIDASIKHQLQAVKENLK</sequence>
<organism evidence="9 10">
    <name type="scientific">Streptococcus massiliensis</name>
    <dbReference type="NCBI Taxonomy" id="313439"/>
    <lineage>
        <taxon>Bacteria</taxon>
        <taxon>Bacillati</taxon>
        <taxon>Bacillota</taxon>
        <taxon>Bacilli</taxon>
        <taxon>Lactobacillales</taxon>
        <taxon>Streptococcaceae</taxon>
        <taxon>Streptococcus</taxon>
    </lineage>
</organism>
<evidence type="ECO:0000313" key="10">
    <source>
        <dbReference type="Proteomes" id="UP000254634"/>
    </source>
</evidence>
<dbReference type="AlphaFoldDB" id="A0A380L2V5"/>
<dbReference type="OrthoDB" id="9802471at2"/>